<protein>
    <submittedName>
        <fullName evidence="1">Carnitine 3-dehydrogenase</fullName>
        <ecNumber evidence="1">1.1.1.108</ecNumber>
    </submittedName>
</protein>
<dbReference type="Proteomes" id="UP000823773">
    <property type="component" value="Unassembled WGS sequence"/>
</dbReference>
<accession>A0ACC5SYF3</accession>
<keyword evidence="2" id="KW-1185">Reference proteome</keyword>
<evidence type="ECO:0000313" key="2">
    <source>
        <dbReference type="Proteomes" id="UP000823773"/>
    </source>
</evidence>
<evidence type="ECO:0000313" key="1">
    <source>
        <dbReference type="EMBL" id="MBP1873686.1"/>
    </source>
</evidence>
<dbReference type="EC" id="1.1.1.108" evidence="1"/>
<organism evidence="1 2">
    <name type="scientific">Ensifer adhaerens</name>
    <name type="common">Sinorhizobium morelense</name>
    <dbReference type="NCBI Taxonomy" id="106592"/>
    <lineage>
        <taxon>Bacteria</taxon>
        <taxon>Pseudomonadati</taxon>
        <taxon>Pseudomonadota</taxon>
        <taxon>Alphaproteobacteria</taxon>
        <taxon>Hyphomicrobiales</taxon>
        <taxon>Rhizobiaceae</taxon>
        <taxon>Sinorhizobium/Ensifer group</taxon>
        <taxon>Ensifer</taxon>
    </lineage>
</organism>
<dbReference type="EMBL" id="JAGGJR010000005">
    <property type="protein sequence ID" value="MBP1873686.1"/>
    <property type="molecule type" value="Genomic_DNA"/>
</dbReference>
<reference evidence="1" key="1">
    <citation type="submission" date="2021-03" db="EMBL/GenBank/DDBJ databases">
        <title>Genomic Encyclopedia of Type Strains, Phase IV (KMG-IV): sequencing the most valuable type-strain genomes for metagenomic binning, comparative biology and taxonomic classification.</title>
        <authorList>
            <person name="Goeker M."/>
        </authorList>
    </citation>
    <scope>NUCLEOTIDE SEQUENCE</scope>
    <source>
        <strain evidence="1">DSM 18131</strain>
    </source>
</reference>
<gene>
    <name evidence="1" type="ORF">J2Z19_003405</name>
</gene>
<proteinExistence type="predicted"/>
<name>A0ACC5SYF3_ENSAD</name>
<comment type="caution">
    <text evidence="1">The sequence shown here is derived from an EMBL/GenBank/DDBJ whole genome shotgun (WGS) entry which is preliminary data.</text>
</comment>
<keyword evidence="1" id="KW-0560">Oxidoreductase</keyword>
<sequence length="496" mass="54486">MTEIKNAACVGGGVIGGAWVARFALAGIDVKIFDPHPEAERIIGEVMANAERAYAMLTMAPLPPKGKLTFCKSIEETVKDADWIQESVPERLELKRGVITQIDAAARPDALIGSSTSGLLPSDLQAEMKHPERMFVAHPYNPVYLLPLVELVGGKKTSKATIERAMQGVEQIGMKGVVIAKEIEAFVGDRLLEALWREALWLIQDDICDTETLDNVMRYSFGMRWAQMGLFETYRIAGGEAGMRHFLAQFGPCLKWPWTKFTDVVDLDDALVEKIGAQSDAQAAGRSIRELERIRDENLVGIMHALKSGNGGEGWGAGKLLADFEAKLWANAKKPEADLGDVKPLHILDTKVSAAWVDYNGHMTEHRYLQVFGDTSDGLLRLIGVDLEYVRDGHSYYTVETHIRNLGEAKLGDALYSTCQLLSSDEKRLHLFSTIYNAETKEAVATAEQMMLHVDSKAGKSVAAPAKVLDKLKAITEAHAGLPTPEGVGRFVGQKR</sequence>